<protein>
    <submittedName>
        <fullName evidence="2">Uncharacterized protein</fullName>
    </submittedName>
</protein>
<keyword evidence="1" id="KW-0472">Membrane</keyword>
<evidence type="ECO:0000313" key="2">
    <source>
        <dbReference type="EMBL" id="RIA79657.1"/>
    </source>
</evidence>
<dbReference type="AlphaFoldDB" id="A0A397S6P1"/>
<keyword evidence="1" id="KW-0812">Transmembrane</keyword>
<reference evidence="2 3" key="1">
    <citation type="submission" date="2018-06" db="EMBL/GenBank/DDBJ databases">
        <title>Comparative genomics reveals the genomic features of Rhizophagus irregularis, R. cerebriforme, R. diaphanum and Gigaspora rosea, and their symbiotic lifestyle signature.</title>
        <authorList>
            <person name="Morin E."/>
            <person name="San Clemente H."/>
            <person name="Chen E.C.H."/>
            <person name="De La Providencia I."/>
            <person name="Hainaut M."/>
            <person name="Kuo A."/>
            <person name="Kohler A."/>
            <person name="Murat C."/>
            <person name="Tang N."/>
            <person name="Roy S."/>
            <person name="Loubradou J."/>
            <person name="Henrissat B."/>
            <person name="Grigoriev I.V."/>
            <person name="Corradi N."/>
            <person name="Roux C."/>
            <person name="Martin F.M."/>
        </authorList>
    </citation>
    <scope>NUCLEOTIDE SEQUENCE [LARGE SCALE GENOMIC DNA]</scope>
    <source>
        <strain evidence="2 3">DAOM 227022</strain>
    </source>
</reference>
<dbReference type="EMBL" id="QKYT01001197">
    <property type="protein sequence ID" value="RIA79657.1"/>
    <property type="molecule type" value="Genomic_DNA"/>
</dbReference>
<proteinExistence type="predicted"/>
<name>A0A397S6P1_9GLOM</name>
<organism evidence="2 3">
    <name type="scientific">Glomus cerebriforme</name>
    <dbReference type="NCBI Taxonomy" id="658196"/>
    <lineage>
        <taxon>Eukaryota</taxon>
        <taxon>Fungi</taxon>
        <taxon>Fungi incertae sedis</taxon>
        <taxon>Mucoromycota</taxon>
        <taxon>Glomeromycotina</taxon>
        <taxon>Glomeromycetes</taxon>
        <taxon>Glomerales</taxon>
        <taxon>Glomeraceae</taxon>
        <taxon>Glomus</taxon>
    </lineage>
</organism>
<dbReference type="Proteomes" id="UP000265703">
    <property type="component" value="Unassembled WGS sequence"/>
</dbReference>
<gene>
    <name evidence="2" type="ORF">C1645_840192</name>
</gene>
<feature type="transmembrane region" description="Helical" evidence="1">
    <location>
        <begin position="20"/>
        <end position="42"/>
    </location>
</feature>
<comment type="caution">
    <text evidence="2">The sequence shown here is derived from an EMBL/GenBank/DDBJ whole genome shotgun (WGS) entry which is preliminary data.</text>
</comment>
<evidence type="ECO:0000256" key="1">
    <source>
        <dbReference type="SAM" id="Phobius"/>
    </source>
</evidence>
<evidence type="ECO:0000313" key="3">
    <source>
        <dbReference type="Proteomes" id="UP000265703"/>
    </source>
</evidence>
<accession>A0A397S6P1</accession>
<keyword evidence="3" id="KW-1185">Reference proteome</keyword>
<sequence length="81" mass="8940">MLSDPGYHHKSMVAQTLPSLLGKLLIALVFPVRAWLVFGSAWETYDGLFSVFESSSEVSEEISLRFSGSGVYEVLTNDNVI</sequence>
<keyword evidence="1" id="KW-1133">Transmembrane helix</keyword>